<name>A0A2D0J5U9_XENBU</name>
<protein>
    <submittedName>
        <fullName evidence="1">Uncharacterized protein</fullName>
    </submittedName>
</protein>
<evidence type="ECO:0000313" key="2">
    <source>
        <dbReference type="Proteomes" id="UP000225833"/>
    </source>
</evidence>
<organism evidence="1 2">
    <name type="scientific">Xenorhabdus budapestensis</name>
    <dbReference type="NCBI Taxonomy" id="290110"/>
    <lineage>
        <taxon>Bacteria</taxon>
        <taxon>Pseudomonadati</taxon>
        <taxon>Pseudomonadota</taxon>
        <taxon>Gammaproteobacteria</taxon>
        <taxon>Enterobacterales</taxon>
        <taxon>Morganellaceae</taxon>
        <taxon>Xenorhabdus</taxon>
    </lineage>
</organism>
<comment type="caution">
    <text evidence="1">The sequence shown here is derived from an EMBL/GenBank/DDBJ whole genome shotgun (WGS) entry which is preliminary data.</text>
</comment>
<gene>
    <name evidence="1" type="ORF">Xbud_00456</name>
</gene>
<reference evidence="1 2" key="1">
    <citation type="journal article" date="2017" name="Nat. Microbiol.">
        <title>Natural product diversity associated with the nematode symbionts Photorhabdus and Xenorhabdus.</title>
        <authorList>
            <person name="Tobias N.J."/>
            <person name="Wolff H."/>
            <person name="Djahanschiri B."/>
            <person name="Grundmann F."/>
            <person name="Kronenwerth M."/>
            <person name="Shi Y.M."/>
            <person name="Simonyi S."/>
            <person name="Grun P."/>
            <person name="Shapiro-Ilan D."/>
            <person name="Pidot S.J."/>
            <person name="Stinear T.P."/>
            <person name="Ebersberger I."/>
            <person name="Bode H.B."/>
        </authorList>
    </citation>
    <scope>NUCLEOTIDE SEQUENCE [LARGE SCALE GENOMIC DNA]</scope>
    <source>
        <strain evidence="1 2">DSM 16342</strain>
    </source>
</reference>
<proteinExistence type="predicted"/>
<dbReference type="Proteomes" id="UP000225833">
    <property type="component" value="Unassembled WGS sequence"/>
</dbReference>
<dbReference type="EMBL" id="NIBS01000001">
    <property type="protein sequence ID" value="PHM29901.1"/>
    <property type="molecule type" value="Genomic_DNA"/>
</dbReference>
<accession>A0A2D0J5U9</accession>
<evidence type="ECO:0000313" key="1">
    <source>
        <dbReference type="EMBL" id="PHM29901.1"/>
    </source>
</evidence>
<sequence>MKDDKLPAANDGACYWNKEPLKTASQFLKVP</sequence>
<dbReference type="AlphaFoldDB" id="A0A2D0J5U9"/>